<reference evidence="3" key="2">
    <citation type="submission" date="2023-05" db="EMBL/GenBank/DDBJ databases">
        <authorList>
            <consortium name="Lawrence Berkeley National Laboratory"/>
            <person name="Steindorff A."/>
            <person name="Hensen N."/>
            <person name="Bonometti L."/>
            <person name="Westerberg I."/>
            <person name="Brannstrom I.O."/>
            <person name="Guillou S."/>
            <person name="Cros-Aarteil S."/>
            <person name="Calhoun S."/>
            <person name="Haridas S."/>
            <person name="Kuo A."/>
            <person name="Mondo S."/>
            <person name="Pangilinan J."/>
            <person name="Riley R."/>
            <person name="Labutti K."/>
            <person name="Andreopoulos B."/>
            <person name="Lipzen A."/>
            <person name="Chen C."/>
            <person name="Yanf M."/>
            <person name="Daum C."/>
            <person name="Ng V."/>
            <person name="Clum A."/>
            <person name="Ohm R."/>
            <person name="Martin F."/>
            <person name="Silar P."/>
            <person name="Natvig D."/>
            <person name="Lalanne C."/>
            <person name="Gautier V."/>
            <person name="Ament-Velasquez S.L."/>
            <person name="Kruys A."/>
            <person name="Hutchinson M.I."/>
            <person name="Powell A.J."/>
            <person name="Barry K."/>
            <person name="Miller A.N."/>
            <person name="Grigoriev I.V."/>
            <person name="Debuchy R."/>
            <person name="Gladieux P."/>
            <person name="Thoren M.H."/>
            <person name="Johannesson H."/>
        </authorList>
    </citation>
    <scope>NUCLEOTIDE SEQUENCE</scope>
    <source>
        <strain evidence="3">CBS 359.72</strain>
    </source>
</reference>
<feature type="compositionally biased region" description="Low complexity" evidence="1">
    <location>
        <begin position="119"/>
        <end position="146"/>
    </location>
</feature>
<feature type="compositionally biased region" description="Basic and acidic residues" evidence="1">
    <location>
        <begin position="67"/>
        <end position="88"/>
    </location>
</feature>
<evidence type="ECO:0000313" key="4">
    <source>
        <dbReference type="Proteomes" id="UP001303647"/>
    </source>
</evidence>
<keyword evidence="4" id="KW-1185">Reference proteome</keyword>
<evidence type="ECO:0000256" key="2">
    <source>
        <dbReference type="SAM" id="SignalP"/>
    </source>
</evidence>
<organism evidence="3 4">
    <name type="scientific">Corynascus novoguineensis</name>
    <dbReference type="NCBI Taxonomy" id="1126955"/>
    <lineage>
        <taxon>Eukaryota</taxon>
        <taxon>Fungi</taxon>
        <taxon>Dikarya</taxon>
        <taxon>Ascomycota</taxon>
        <taxon>Pezizomycotina</taxon>
        <taxon>Sordariomycetes</taxon>
        <taxon>Sordariomycetidae</taxon>
        <taxon>Sordariales</taxon>
        <taxon>Chaetomiaceae</taxon>
        <taxon>Corynascus</taxon>
    </lineage>
</organism>
<dbReference type="EMBL" id="MU857749">
    <property type="protein sequence ID" value="KAK4244242.1"/>
    <property type="molecule type" value="Genomic_DNA"/>
</dbReference>
<reference evidence="3" key="1">
    <citation type="journal article" date="2023" name="Mol. Phylogenet. Evol.">
        <title>Genome-scale phylogeny and comparative genomics of the fungal order Sordariales.</title>
        <authorList>
            <person name="Hensen N."/>
            <person name="Bonometti L."/>
            <person name="Westerberg I."/>
            <person name="Brannstrom I.O."/>
            <person name="Guillou S."/>
            <person name="Cros-Aarteil S."/>
            <person name="Calhoun S."/>
            <person name="Haridas S."/>
            <person name="Kuo A."/>
            <person name="Mondo S."/>
            <person name="Pangilinan J."/>
            <person name="Riley R."/>
            <person name="LaButti K."/>
            <person name="Andreopoulos B."/>
            <person name="Lipzen A."/>
            <person name="Chen C."/>
            <person name="Yan M."/>
            <person name="Daum C."/>
            <person name="Ng V."/>
            <person name="Clum A."/>
            <person name="Steindorff A."/>
            <person name="Ohm R.A."/>
            <person name="Martin F."/>
            <person name="Silar P."/>
            <person name="Natvig D.O."/>
            <person name="Lalanne C."/>
            <person name="Gautier V."/>
            <person name="Ament-Velasquez S.L."/>
            <person name="Kruys A."/>
            <person name="Hutchinson M.I."/>
            <person name="Powell A.J."/>
            <person name="Barry K."/>
            <person name="Miller A.N."/>
            <person name="Grigoriev I.V."/>
            <person name="Debuchy R."/>
            <person name="Gladieux P."/>
            <person name="Hiltunen Thoren M."/>
            <person name="Johannesson H."/>
        </authorList>
    </citation>
    <scope>NUCLEOTIDE SEQUENCE</scope>
    <source>
        <strain evidence="3">CBS 359.72</strain>
    </source>
</reference>
<feature type="region of interest" description="Disordered" evidence="1">
    <location>
        <begin position="63"/>
        <end position="146"/>
    </location>
</feature>
<gene>
    <name evidence="3" type="ORF">C7999DRAFT_35393</name>
</gene>
<keyword evidence="2" id="KW-0732">Signal</keyword>
<evidence type="ECO:0000256" key="1">
    <source>
        <dbReference type="SAM" id="MobiDB-lite"/>
    </source>
</evidence>
<name>A0AAN7CN12_9PEZI</name>
<feature type="chain" id="PRO_5043038719" evidence="2">
    <location>
        <begin position="20"/>
        <end position="176"/>
    </location>
</feature>
<dbReference type="Proteomes" id="UP001303647">
    <property type="component" value="Unassembled WGS sequence"/>
</dbReference>
<sequence>MKITAFVAALVALVSTALGQAETLAPSPTESYGCEPHGDHWHCEGPRTAQTSVTTTTGTALSTSTAIHDDGHDHDHEDDHEDHDEHTDAAGTGSLKPSPTESYGCEAHGDHWHCEGPITASVTDSSSTSVRTTIPPAATGTENAAATSTTSTGGACRFELAGLGFAGVAAAAVMAL</sequence>
<proteinExistence type="predicted"/>
<accession>A0AAN7CN12</accession>
<comment type="caution">
    <text evidence="3">The sequence shown here is derived from an EMBL/GenBank/DDBJ whole genome shotgun (WGS) entry which is preliminary data.</text>
</comment>
<protein>
    <submittedName>
        <fullName evidence="3">Uncharacterized protein</fullName>
    </submittedName>
</protein>
<evidence type="ECO:0000313" key="3">
    <source>
        <dbReference type="EMBL" id="KAK4244242.1"/>
    </source>
</evidence>
<dbReference type="AlphaFoldDB" id="A0AAN7CN12"/>
<feature type="signal peptide" evidence="2">
    <location>
        <begin position="1"/>
        <end position="19"/>
    </location>
</feature>